<sequence length="84" mass="9773">MKTDRICAYQFKMLESEDDIRGFAVGIQRPGRLAYLKEDGSETFNEHHAFIGPKHEATALMRELKGYEWQFSVLIPADSHQKTW</sequence>
<evidence type="ECO:0000313" key="1">
    <source>
        <dbReference type="EMBL" id="KKK68879.1"/>
    </source>
</evidence>
<organism evidence="1">
    <name type="scientific">marine sediment metagenome</name>
    <dbReference type="NCBI Taxonomy" id="412755"/>
    <lineage>
        <taxon>unclassified sequences</taxon>
        <taxon>metagenomes</taxon>
        <taxon>ecological metagenomes</taxon>
    </lineage>
</organism>
<comment type="caution">
    <text evidence="1">The sequence shown here is derived from an EMBL/GenBank/DDBJ whole genome shotgun (WGS) entry which is preliminary data.</text>
</comment>
<proteinExistence type="predicted"/>
<reference evidence="1" key="1">
    <citation type="journal article" date="2015" name="Nature">
        <title>Complex archaea that bridge the gap between prokaryotes and eukaryotes.</title>
        <authorList>
            <person name="Spang A."/>
            <person name="Saw J.H."/>
            <person name="Jorgensen S.L."/>
            <person name="Zaremba-Niedzwiedzka K."/>
            <person name="Martijn J."/>
            <person name="Lind A.E."/>
            <person name="van Eijk R."/>
            <person name="Schleper C."/>
            <person name="Guy L."/>
            <person name="Ettema T.J."/>
        </authorList>
    </citation>
    <scope>NUCLEOTIDE SEQUENCE</scope>
</reference>
<name>A0A0F8ZR61_9ZZZZ</name>
<dbReference type="EMBL" id="LAZR01058927">
    <property type="protein sequence ID" value="KKK68879.1"/>
    <property type="molecule type" value="Genomic_DNA"/>
</dbReference>
<gene>
    <name evidence="1" type="ORF">LCGC14_2939640</name>
</gene>
<dbReference type="AlphaFoldDB" id="A0A0F8ZR61"/>
<accession>A0A0F8ZR61</accession>
<protein>
    <submittedName>
        <fullName evidence="1">Uncharacterized protein</fullName>
    </submittedName>
</protein>
<feature type="non-terminal residue" evidence="1">
    <location>
        <position position="84"/>
    </location>
</feature>